<protein>
    <recommendedName>
        <fullName evidence="4">Release factor glutamine methyltransferase</fullName>
        <shortName evidence="4">RF MTase</shortName>
        <ecNumber evidence="4">2.1.1.297</ecNumber>
    </recommendedName>
    <alternativeName>
        <fullName evidence="4">N5-glutamine methyltransferase PrmC</fullName>
    </alternativeName>
    <alternativeName>
        <fullName evidence="4">Protein-(glutamine-N5) MTase PrmC</fullName>
    </alternativeName>
    <alternativeName>
        <fullName evidence="4">Protein-glutamine N-methyltransferase PrmC</fullName>
    </alternativeName>
</protein>
<evidence type="ECO:0000256" key="1">
    <source>
        <dbReference type="ARBA" id="ARBA00022603"/>
    </source>
</evidence>
<accession>A0ABV0KIA7</accession>
<dbReference type="EC" id="2.1.1.297" evidence="4"/>
<name>A0ABV0KIA7_9CYAN</name>
<feature type="binding site" evidence="4">
    <location>
        <position position="223"/>
    </location>
    <ligand>
        <name>S-adenosyl-L-methionine</name>
        <dbReference type="ChEBI" id="CHEBI:59789"/>
    </ligand>
</feature>
<comment type="similarity">
    <text evidence="4">Belongs to the protein N5-glutamine methyltransferase family. PrmC subfamily.</text>
</comment>
<feature type="binding site" evidence="4">
    <location>
        <position position="240"/>
    </location>
    <ligand>
        <name>S-adenosyl-L-methionine</name>
        <dbReference type="ChEBI" id="CHEBI:59789"/>
    </ligand>
</feature>
<comment type="catalytic activity">
    <reaction evidence="4">
        <text>L-glutaminyl-[peptide chain release factor] + S-adenosyl-L-methionine = N(5)-methyl-L-glutaminyl-[peptide chain release factor] + S-adenosyl-L-homocysteine + H(+)</text>
        <dbReference type="Rhea" id="RHEA:42896"/>
        <dbReference type="Rhea" id="RHEA-COMP:10271"/>
        <dbReference type="Rhea" id="RHEA-COMP:10272"/>
        <dbReference type="ChEBI" id="CHEBI:15378"/>
        <dbReference type="ChEBI" id="CHEBI:30011"/>
        <dbReference type="ChEBI" id="CHEBI:57856"/>
        <dbReference type="ChEBI" id="CHEBI:59789"/>
        <dbReference type="ChEBI" id="CHEBI:61891"/>
        <dbReference type="EC" id="2.1.1.297"/>
    </reaction>
</comment>
<sequence length="338" mass="36993">MSHSKQPERDDSEQVLSQLLSSQALSSQSVRREFLVSGQTLSEWRMLARQEAIAADVAIEEVDWLLQDLAGLDRPSLQLQTFRDKTDLRLKLPLSELTALWQRRLSDRIPIQYLTGIAPWRQFLLNVSPAVLIPRPETEYLIDLAIAAIKAPPNSQCPTSLLSHGHWADLGTGSGAIALGLATAFPEAVIHAVDCSAAALAIAQSNAQQYNLTDRIQFYEGSWLQPLEQLKGKLSGIVANPPYIPSAMVPALQPEVAQHEPHLALDGGRDGLDCLRHLIATAPDYLQPGGIWLVEMMAGQAIAVAELLHQQGSYCEIQIYPDLAGIDRFALAYRASAA</sequence>
<keyword evidence="3 4" id="KW-0949">S-adenosyl-L-methionine</keyword>
<feature type="binding site" evidence="4">
    <location>
        <begin position="240"/>
        <end position="243"/>
    </location>
    <ligand>
        <name>substrate</name>
    </ligand>
</feature>
<dbReference type="NCBIfam" id="TIGR03534">
    <property type="entry name" value="RF_mod_PrmC"/>
    <property type="match status" value="1"/>
</dbReference>
<dbReference type="InterPro" id="IPR002052">
    <property type="entry name" value="DNA_methylase_N6_adenine_CS"/>
</dbReference>
<dbReference type="CDD" id="cd02440">
    <property type="entry name" value="AdoMet_MTases"/>
    <property type="match status" value="1"/>
</dbReference>
<dbReference type="GO" id="GO:0102559">
    <property type="term" value="F:peptide chain release factor N(5)-glutamine methyltransferase activity"/>
    <property type="evidence" value="ECO:0007669"/>
    <property type="project" value="UniProtKB-EC"/>
</dbReference>
<reference evidence="6 7" key="1">
    <citation type="submission" date="2022-04" db="EMBL/GenBank/DDBJ databases">
        <title>Positive selection, recombination, and allopatry shape intraspecific diversity of widespread and dominant cyanobacteria.</title>
        <authorList>
            <person name="Wei J."/>
            <person name="Shu W."/>
            <person name="Hu C."/>
        </authorList>
    </citation>
    <scope>NUCLEOTIDE SEQUENCE [LARGE SCALE GENOMIC DNA]</scope>
    <source>
        <strain evidence="6 7">AS-A4</strain>
    </source>
</reference>
<keyword evidence="1 4" id="KW-0489">Methyltransferase</keyword>
<dbReference type="PANTHER" id="PTHR47441:SF3">
    <property type="entry name" value="RELEASE FACTOR GLUTAMINE METHYLTRANSFERASE"/>
    <property type="match status" value="1"/>
</dbReference>
<dbReference type="PROSITE" id="PS00092">
    <property type="entry name" value="N6_MTASE"/>
    <property type="match status" value="1"/>
</dbReference>
<feature type="binding site" evidence="4">
    <location>
        <position position="194"/>
    </location>
    <ligand>
        <name>S-adenosyl-L-methionine</name>
        <dbReference type="ChEBI" id="CHEBI:59789"/>
    </ligand>
</feature>
<evidence type="ECO:0000256" key="3">
    <source>
        <dbReference type="ARBA" id="ARBA00022691"/>
    </source>
</evidence>
<evidence type="ECO:0000313" key="6">
    <source>
        <dbReference type="EMBL" id="MEP1058832.1"/>
    </source>
</evidence>
<gene>
    <name evidence="4 6" type="primary">prmC</name>
    <name evidence="6" type="ORF">NDI38_10325</name>
</gene>
<keyword evidence="2 4" id="KW-0808">Transferase</keyword>
<dbReference type="GO" id="GO:0032259">
    <property type="term" value="P:methylation"/>
    <property type="evidence" value="ECO:0007669"/>
    <property type="project" value="UniProtKB-KW"/>
</dbReference>
<dbReference type="InterPro" id="IPR004556">
    <property type="entry name" value="HemK-like"/>
</dbReference>
<organism evidence="6 7">
    <name type="scientific">Stenomitos frigidus AS-A4</name>
    <dbReference type="NCBI Taxonomy" id="2933935"/>
    <lineage>
        <taxon>Bacteria</taxon>
        <taxon>Bacillati</taxon>
        <taxon>Cyanobacteriota</taxon>
        <taxon>Cyanophyceae</taxon>
        <taxon>Leptolyngbyales</taxon>
        <taxon>Leptolyngbyaceae</taxon>
        <taxon>Stenomitos</taxon>
    </lineage>
</organism>
<dbReference type="InterPro" id="IPR029063">
    <property type="entry name" value="SAM-dependent_MTases_sf"/>
</dbReference>
<comment type="function">
    <text evidence="4">Methylates the class 1 translation termination release factors RF1/PrfA and RF2/PrfB on the glutamine residue of the universally conserved GGQ motif.</text>
</comment>
<comment type="caution">
    <text evidence="6">The sequence shown here is derived from an EMBL/GenBank/DDBJ whole genome shotgun (WGS) entry which is preliminary data.</text>
</comment>
<feature type="domain" description="Methyltransferase small" evidence="5">
    <location>
        <begin position="164"/>
        <end position="243"/>
    </location>
</feature>
<dbReference type="EMBL" id="JAMPLM010000007">
    <property type="protein sequence ID" value="MEP1058832.1"/>
    <property type="molecule type" value="Genomic_DNA"/>
</dbReference>
<evidence type="ECO:0000313" key="7">
    <source>
        <dbReference type="Proteomes" id="UP001476950"/>
    </source>
</evidence>
<dbReference type="InterPro" id="IPR019874">
    <property type="entry name" value="RF_methyltr_PrmC"/>
</dbReference>
<keyword evidence="7" id="KW-1185">Reference proteome</keyword>
<dbReference type="SUPFAM" id="SSF53335">
    <property type="entry name" value="S-adenosyl-L-methionine-dependent methyltransferases"/>
    <property type="match status" value="1"/>
</dbReference>
<dbReference type="InterPro" id="IPR007848">
    <property type="entry name" value="Small_mtfrase_dom"/>
</dbReference>
<dbReference type="PANTHER" id="PTHR47441">
    <property type="match status" value="1"/>
</dbReference>
<dbReference type="Pfam" id="PF05175">
    <property type="entry name" value="MTS"/>
    <property type="match status" value="1"/>
</dbReference>
<dbReference type="Gene3D" id="3.40.50.150">
    <property type="entry name" value="Vaccinia Virus protein VP39"/>
    <property type="match status" value="1"/>
</dbReference>
<evidence type="ECO:0000256" key="4">
    <source>
        <dbReference type="HAMAP-Rule" id="MF_02126"/>
    </source>
</evidence>
<dbReference type="Proteomes" id="UP001476950">
    <property type="component" value="Unassembled WGS sequence"/>
</dbReference>
<dbReference type="InterPro" id="IPR052663">
    <property type="entry name" value="RF_glutamine_MTase_cyano"/>
</dbReference>
<dbReference type="NCBIfam" id="TIGR00536">
    <property type="entry name" value="hemK_fam"/>
    <property type="match status" value="1"/>
</dbReference>
<proteinExistence type="inferred from homology"/>
<evidence type="ECO:0000256" key="2">
    <source>
        <dbReference type="ARBA" id="ARBA00022679"/>
    </source>
</evidence>
<evidence type="ECO:0000259" key="5">
    <source>
        <dbReference type="Pfam" id="PF05175"/>
    </source>
</evidence>
<dbReference type="HAMAP" id="MF_02126">
    <property type="entry name" value="RF_methyltr_PrmC"/>
    <property type="match status" value="1"/>
</dbReference>
<feature type="binding site" evidence="4">
    <location>
        <begin position="171"/>
        <end position="175"/>
    </location>
    <ligand>
        <name>S-adenosyl-L-methionine</name>
        <dbReference type="ChEBI" id="CHEBI:59789"/>
    </ligand>
</feature>